<evidence type="ECO:0000313" key="3">
    <source>
        <dbReference type="Proteomes" id="UP001237011"/>
    </source>
</evidence>
<keyword evidence="1" id="KW-0472">Membrane</keyword>
<keyword evidence="1" id="KW-0812">Transmembrane</keyword>
<keyword evidence="1" id="KW-1133">Transmembrane helix</keyword>
<sequence length="174" mass="19510">MYLEKVKSAQKAWIAYVVISIFVSIATVGFFFLPGILVGNMDFKLEWLLNWWTQDITHIVGIVIYGLFIIAVSIAWLVAFIKTCIAASIPVQSGKGVTIAGIILLFIIPLIGFILVLVGLSQIKRAVITGQFTYSPNMYYQQGQYNPMNNPNFRNNAQYNGQNQGFNNDPYFKG</sequence>
<gene>
    <name evidence="2" type="ORF">Q8852_03650</name>
</gene>
<evidence type="ECO:0000256" key="1">
    <source>
        <dbReference type="SAM" id="Phobius"/>
    </source>
</evidence>
<feature type="transmembrane region" description="Helical" evidence="1">
    <location>
        <begin position="97"/>
        <end position="120"/>
    </location>
</feature>
<name>A0ABY9H9W7_9MOLU</name>
<proteinExistence type="predicted"/>
<reference evidence="2" key="1">
    <citation type="submission" date="2023-08" db="EMBL/GenBank/DDBJ databases">
        <title>Complete genome sequence of Mycoplasma seminis 2200.</title>
        <authorList>
            <person name="Spergser J."/>
        </authorList>
    </citation>
    <scope>NUCLEOTIDE SEQUENCE [LARGE SCALE GENOMIC DNA]</scope>
    <source>
        <strain evidence="2">2200</strain>
    </source>
</reference>
<keyword evidence="3" id="KW-1185">Reference proteome</keyword>
<feature type="transmembrane region" description="Helical" evidence="1">
    <location>
        <begin position="12"/>
        <end position="36"/>
    </location>
</feature>
<dbReference type="Proteomes" id="UP001237011">
    <property type="component" value="Chromosome"/>
</dbReference>
<feature type="transmembrane region" description="Helical" evidence="1">
    <location>
        <begin position="56"/>
        <end position="85"/>
    </location>
</feature>
<dbReference type="RefSeq" id="WP_305937825.1">
    <property type="nucleotide sequence ID" value="NZ_CP132191.1"/>
</dbReference>
<accession>A0ABY9H9W7</accession>
<dbReference type="EMBL" id="CP132191">
    <property type="protein sequence ID" value="WLP85389.1"/>
    <property type="molecule type" value="Genomic_DNA"/>
</dbReference>
<protein>
    <submittedName>
        <fullName evidence="2">Uncharacterized protein</fullName>
    </submittedName>
</protein>
<organism evidence="2 3">
    <name type="scientific">Mycoplasma seminis</name>
    <dbReference type="NCBI Taxonomy" id="512749"/>
    <lineage>
        <taxon>Bacteria</taxon>
        <taxon>Bacillati</taxon>
        <taxon>Mycoplasmatota</taxon>
        <taxon>Mollicutes</taxon>
        <taxon>Mycoplasmataceae</taxon>
        <taxon>Mycoplasma</taxon>
    </lineage>
</organism>
<evidence type="ECO:0000313" key="2">
    <source>
        <dbReference type="EMBL" id="WLP85389.1"/>
    </source>
</evidence>